<sequence>MKKIISVFLVIVSVSSCVPQNQDDDLEVKPSTYNGDELKLNNQKDSSDNFKMGNDTIKNETSKDDPPPKDGHQWKNQP</sequence>
<dbReference type="PROSITE" id="PS51257">
    <property type="entry name" value="PROKAR_LIPOPROTEIN"/>
    <property type="match status" value="1"/>
</dbReference>
<name>A0A0N0IU89_CHRID</name>
<organism evidence="2 3">
    <name type="scientific">Chryseobacterium indologenes</name>
    <name type="common">Flavobacterium indologenes</name>
    <dbReference type="NCBI Taxonomy" id="253"/>
    <lineage>
        <taxon>Bacteria</taxon>
        <taxon>Pseudomonadati</taxon>
        <taxon>Bacteroidota</taxon>
        <taxon>Flavobacteriia</taxon>
        <taxon>Flavobacteriales</taxon>
        <taxon>Weeksellaceae</taxon>
        <taxon>Chryseobacterium group</taxon>
        <taxon>Chryseobacterium</taxon>
    </lineage>
</organism>
<gene>
    <name evidence="2" type="ORF">AOB46_19935</name>
</gene>
<proteinExistence type="predicted"/>
<protein>
    <recommendedName>
        <fullName evidence="4">Lipoprotein</fullName>
    </recommendedName>
</protein>
<dbReference type="OrthoDB" id="1274568at2"/>
<reference evidence="2 3" key="1">
    <citation type="journal article" date="2015" name="Genom Data">
        <title>Draft genome sequence of a multidrug-resistant Chryseobacterium indologenes isolate from Malaysia.</title>
        <authorList>
            <person name="Yu C.Y."/>
            <person name="Ang G.Y."/>
            <person name="Cheng H.J."/>
            <person name="Cheong Y.M."/>
            <person name="Yin W.F."/>
            <person name="Chan K.G."/>
        </authorList>
    </citation>
    <scope>NUCLEOTIDE SEQUENCE [LARGE SCALE GENOMIC DNA]</scope>
    <source>
        <strain evidence="2 3">CI_885</strain>
    </source>
</reference>
<evidence type="ECO:0000313" key="3">
    <source>
        <dbReference type="Proteomes" id="UP000037953"/>
    </source>
</evidence>
<dbReference type="RefSeq" id="WP_062702678.1">
    <property type="nucleotide sequence ID" value="NZ_LJOD01000018.1"/>
</dbReference>
<dbReference type="EMBL" id="LJOD01000018">
    <property type="protein sequence ID" value="KPE49441.1"/>
    <property type="molecule type" value="Genomic_DNA"/>
</dbReference>
<feature type="region of interest" description="Disordered" evidence="1">
    <location>
        <begin position="21"/>
        <end position="78"/>
    </location>
</feature>
<reference evidence="3" key="2">
    <citation type="submission" date="2015-09" db="EMBL/GenBank/DDBJ databases">
        <title>Draft genome sequence of a multidrug-resistant Chryseobacterium indologenes isolate from Malaysia.</title>
        <authorList>
            <person name="Yu C.Y."/>
            <person name="Ang G.Y."/>
            <person name="Chan K.-G."/>
        </authorList>
    </citation>
    <scope>NUCLEOTIDE SEQUENCE [LARGE SCALE GENOMIC DNA]</scope>
    <source>
        <strain evidence="3">CI_885</strain>
    </source>
</reference>
<feature type="compositionally biased region" description="Basic and acidic residues" evidence="1">
    <location>
        <begin position="57"/>
        <end position="78"/>
    </location>
</feature>
<evidence type="ECO:0008006" key="4">
    <source>
        <dbReference type="Google" id="ProtNLM"/>
    </source>
</evidence>
<dbReference type="Proteomes" id="UP000037953">
    <property type="component" value="Unassembled WGS sequence"/>
</dbReference>
<evidence type="ECO:0000313" key="2">
    <source>
        <dbReference type="EMBL" id="KPE49441.1"/>
    </source>
</evidence>
<accession>A0A0N0IU89</accession>
<dbReference type="PATRIC" id="fig|253.9.peg.1963"/>
<dbReference type="AlphaFoldDB" id="A0A0N0IU89"/>
<evidence type="ECO:0000256" key="1">
    <source>
        <dbReference type="SAM" id="MobiDB-lite"/>
    </source>
</evidence>
<comment type="caution">
    <text evidence="2">The sequence shown here is derived from an EMBL/GenBank/DDBJ whole genome shotgun (WGS) entry which is preliminary data.</text>
</comment>